<dbReference type="Pfam" id="PF00990">
    <property type="entry name" value="GGDEF"/>
    <property type="match status" value="1"/>
</dbReference>
<dbReference type="InterPro" id="IPR000160">
    <property type="entry name" value="GGDEF_dom"/>
</dbReference>
<organism evidence="2 3">
    <name type="scientific">Deinococcus roseus</name>
    <dbReference type="NCBI Taxonomy" id="392414"/>
    <lineage>
        <taxon>Bacteria</taxon>
        <taxon>Thermotogati</taxon>
        <taxon>Deinococcota</taxon>
        <taxon>Deinococci</taxon>
        <taxon>Deinococcales</taxon>
        <taxon>Deinococcaceae</taxon>
        <taxon>Deinococcus</taxon>
    </lineage>
</organism>
<dbReference type="SMART" id="SM00267">
    <property type="entry name" value="GGDEF"/>
    <property type="match status" value="1"/>
</dbReference>
<proteinExistence type="predicted"/>
<dbReference type="InterPro" id="IPR029787">
    <property type="entry name" value="Nucleotide_cyclase"/>
</dbReference>
<dbReference type="Gene3D" id="3.30.70.270">
    <property type="match status" value="1"/>
</dbReference>
<dbReference type="PANTHER" id="PTHR43102:SF2">
    <property type="entry name" value="GAF DOMAIN-CONTAINING PROTEIN"/>
    <property type="match status" value="1"/>
</dbReference>
<dbReference type="InterPro" id="IPR029016">
    <property type="entry name" value="GAF-like_dom_sf"/>
</dbReference>
<dbReference type="Proteomes" id="UP000632222">
    <property type="component" value="Unassembled WGS sequence"/>
</dbReference>
<dbReference type="Gene3D" id="3.30.450.40">
    <property type="match status" value="1"/>
</dbReference>
<name>A0ABQ2D3S0_9DEIO</name>
<dbReference type="SUPFAM" id="SSF55073">
    <property type="entry name" value="Nucleotide cyclase"/>
    <property type="match status" value="1"/>
</dbReference>
<dbReference type="NCBIfam" id="TIGR00254">
    <property type="entry name" value="GGDEF"/>
    <property type="match status" value="1"/>
</dbReference>
<sequence>MQHHRYDATEQHRLDRLHSYSILDTPREAEFDQLIDDLAFMVGADGAYLSFMDEKRQWFKATSNLNASELPREQALCNTTLLTHTPLMVFDLGQDERLRRHPLVQQANIQAFLALPLSTQDGQPIGTLCVFKQDMHIWTVRDTEIMMRFAGRILQMLEKRLLPAQRSTLAEEIEAIMQYGSDGLILLDTTEHVMECNALATTITGIQWEKGEVFSTTPFLHDESIPEIHKGNVFMRWDGQVWFKVTAAPLPSQDWILLIIEDVTHHLQHQFGLEAKVYQEQTREEGERNALYDYLQGRIKDQNCSVVYLDLDDFRSVNEQHGFQIGDHLLRQVAIRLRQSLRGQDRVYRLSRDEFILVLAGQLTPDILTMIAGRVQNNLQKPLNLDHHTLKVTASMGLTSTDASESVDTVLQRAETLMQAAKQQGPGGFSIGERAAPAEG</sequence>
<dbReference type="RefSeq" id="WP_189003687.1">
    <property type="nucleotide sequence ID" value="NZ_BMOD01000011.1"/>
</dbReference>
<dbReference type="InterPro" id="IPR003018">
    <property type="entry name" value="GAF"/>
</dbReference>
<keyword evidence="3" id="KW-1185">Reference proteome</keyword>
<evidence type="ECO:0000259" key="1">
    <source>
        <dbReference type="PROSITE" id="PS50887"/>
    </source>
</evidence>
<feature type="domain" description="GGDEF" evidence="1">
    <location>
        <begin position="302"/>
        <end position="434"/>
    </location>
</feature>
<evidence type="ECO:0000313" key="3">
    <source>
        <dbReference type="Proteomes" id="UP000632222"/>
    </source>
</evidence>
<reference evidence="3" key="1">
    <citation type="journal article" date="2019" name="Int. J. Syst. Evol. Microbiol.">
        <title>The Global Catalogue of Microorganisms (GCM) 10K type strain sequencing project: providing services to taxonomists for standard genome sequencing and annotation.</title>
        <authorList>
            <consortium name="The Broad Institute Genomics Platform"/>
            <consortium name="The Broad Institute Genome Sequencing Center for Infectious Disease"/>
            <person name="Wu L."/>
            <person name="Ma J."/>
        </authorList>
    </citation>
    <scope>NUCLEOTIDE SEQUENCE [LARGE SCALE GENOMIC DNA]</scope>
    <source>
        <strain evidence="3">JCM 14370</strain>
    </source>
</reference>
<dbReference type="SMART" id="SM00065">
    <property type="entry name" value="GAF"/>
    <property type="match status" value="1"/>
</dbReference>
<dbReference type="EMBL" id="BMOD01000011">
    <property type="protein sequence ID" value="GGJ41865.1"/>
    <property type="molecule type" value="Genomic_DNA"/>
</dbReference>
<dbReference type="CDD" id="cd01949">
    <property type="entry name" value="GGDEF"/>
    <property type="match status" value="1"/>
</dbReference>
<protein>
    <recommendedName>
        <fullName evidence="1">GGDEF domain-containing protein</fullName>
    </recommendedName>
</protein>
<evidence type="ECO:0000313" key="2">
    <source>
        <dbReference type="EMBL" id="GGJ41865.1"/>
    </source>
</evidence>
<dbReference type="InterPro" id="IPR043128">
    <property type="entry name" value="Rev_trsase/Diguanyl_cyclase"/>
</dbReference>
<dbReference type="SUPFAM" id="SSF55781">
    <property type="entry name" value="GAF domain-like"/>
    <property type="match status" value="1"/>
</dbReference>
<accession>A0ABQ2D3S0</accession>
<dbReference type="PANTHER" id="PTHR43102">
    <property type="entry name" value="SLR1143 PROTEIN"/>
    <property type="match status" value="1"/>
</dbReference>
<dbReference type="PROSITE" id="PS50887">
    <property type="entry name" value="GGDEF"/>
    <property type="match status" value="1"/>
</dbReference>
<dbReference type="Pfam" id="PF01590">
    <property type="entry name" value="GAF"/>
    <property type="match status" value="1"/>
</dbReference>
<comment type="caution">
    <text evidence="2">The sequence shown here is derived from an EMBL/GenBank/DDBJ whole genome shotgun (WGS) entry which is preliminary data.</text>
</comment>
<gene>
    <name evidence="2" type="ORF">GCM10008938_29910</name>
</gene>